<organism evidence="3 4">
    <name type="scientific">Psilocybe cf. subviscida</name>
    <dbReference type="NCBI Taxonomy" id="2480587"/>
    <lineage>
        <taxon>Eukaryota</taxon>
        <taxon>Fungi</taxon>
        <taxon>Dikarya</taxon>
        <taxon>Basidiomycota</taxon>
        <taxon>Agaricomycotina</taxon>
        <taxon>Agaricomycetes</taxon>
        <taxon>Agaricomycetidae</taxon>
        <taxon>Agaricales</taxon>
        <taxon>Agaricineae</taxon>
        <taxon>Strophariaceae</taxon>
        <taxon>Psilocybe</taxon>
    </lineage>
</organism>
<dbReference type="OrthoDB" id="9971254at2759"/>
<dbReference type="Pfam" id="PF18885">
    <property type="entry name" value="DUF5648"/>
    <property type="match status" value="1"/>
</dbReference>
<name>A0A8H5BPF6_9AGAR</name>
<evidence type="ECO:0000256" key="1">
    <source>
        <dbReference type="SAM" id="SignalP"/>
    </source>
</evidence>
<dbReference type="Proteomes" id="UP000567179">
    <property type="component" value="Unassembled WGS sequence"/>
</dbReference>
<accession>A0A8H5BPF6</accession>
<dbReference type="EMBL" id="JAACJJ010000014">
    <property type="protein sequence ID" value="KAF5326781.1"/>
    <property type="molecule type" value="Genomic_DNA"/>
</dbReference>
<protein>
    <recommendedName>
        <fullName evidence="2">DUF5648 domain-containing protein</fullName>
    </recommendedName>
</protein>
<keyword evidence="1" id="KW-0732">Signal</keyword>
<comment type="caution">
    <text evidence="3">The sequence shown here is derived from an EMBL/GenBank/DDBJ whole genome shotgun (WGS) entry which is preliminary data.</text>
</comment>
<feature type="chain" id="PRO_5034803285" description="DUF5648 domain-containing protein" evidence="1">
    <location>
        <begin position="24"/>
        <end position="199"/>
    </location>
</feature>
<gene>
    <name evidence="3" type="ORF">D9619_003884</name>
</gene>
<evidence type="ECO:0000313" key="4">
    <source>
        <dbReference type="Proteomes" id="UP000567179"/>
    </source>
</evidence>
<reference evidence="3 4" key="1">
    <citation type="journal article" date="2020" name="ISME J.">
        <title>Uncovering the hidden diversity of litter-decomposition mechanisms in mushroom-forming fungi.</title>
        <authorList>
            <person name="Floudas D."/>
            <person name="Bentzer J."/>
            <person name="Ahren D."/>
            <person name="Johansson T."/>
            <person name="Persson P."/>
            <person name="Tunlid A."/>
        </authorList>
    </citation>
    <scope>NUCLEOTIDE SEQUENCE [LARGE SCALE GENOMIC DNA]</scope>
    <source>
        <strain evidence="3 4">CBS 101986</strain>
    </source>
</reference>
<keyword evidence="4" id="KW-1185">Reference proteome</keyword>
<evidence type="ECO:0000259" key="2">
    <source>
        <dbReference type="Pfam" id="PF18885"/>
    </source>
</evidence>
<dbReference type="InterPro" id="IPR043708">
    <property type="entry name" value="DUF5648"/>
</dbReference>
<proteinExistence type="predicted"/>
<feature type="signal peptide" evidence="1">
    <location>
        <begin position="1"/>
        <end position="23"/>
    </location>
</feature>
<feature type="domain" description="DUF5648" evidence="2">
    <location>
        <begin position="83"/>
        <end position="196"/>
    </location>
</feature>
<evidence type="ECO:0000313" key="3">
    <source>
        <dbReference type="EMBL" id="KAF5326781.1"/>
    </source>
</evidence>
<dbReference type="AlphaFoldDB" id="A0A8H5BPF6"/>
<sequence length="199" mass="21048">MTRTFNSCIALMIPVLLGIASLATQVLNRAVLPTAGAIGNMSSRSDSTCADPSLAHTVIEAFSGSRLAHFIHFRSVLVNIDSVQAAGPPFWSFQGPVFKAWRTQQPSTVPLFSLVTPTGDDFLFMIGTDAQTPPIVNGFVNNGLVAWVYATAVCGSVPLLSAALASQSDHYWTADADEHADLVARGWADGGTVAFVLPL</sequence>